<evidence type="ECO:0000259" key="6">
    <source>
        <dbReference type="SMART" id="SM00849"/>
    </source>
</evidence>
<organism evidence="7 8">
    <name type="scientific">Enterocloster citroniae</name>
    <dbReference type="NCBI Taxonomy" id="358743"/>
    <lineage>
        <taxon>Bacteria</taxon>
        <taxon>Bacillati</taxon>
        <taxon>Bacillota</taxon>
        <taxon>Clostridia</taxon>
        <taxon>Lachnospirales</taxon>
        <taxon>Lachnospiraceae</taxon>
        <taxon>Enterocloster</taxon>
    </lineage>
</organism>
<dbReference type="InterPro" id="IPR036866">
    <property type="entry name" value="RibonucZ/Hydroxyglut_hydro"/>
</dbReference>
<evidence type="ECO:0000256" key="4">
    <source>
        <dbReference type="ARBA" id="ARBA00022801"/>
    </source>
</evidence>
<dbReference type="SMART" id="SM00849">
    <property type="entry name" value="Lactamase_B"/>
    <property type="match status" value="1"/>
</dbReference>
<evidence type="ECO:0000256" key="2">
    <source>
        <dbReference type="ARBA" id="ARBA00007749"/>
    </source>
</evidence>
<evidence type="ECO:0000313" key="7">
    <source>
        <dbReference type="EMBL" id="MBT9811870.1"/>
    </source>
</evidence>
<dbReference type="PANTHER" id="PTHR42978:SF2">
    <property type="entry name" value="102 KBASES UNSTABLE REGION: FROM 1 TO 119443"/>
    <property type="match status" value="1"/>
</dbReference>
<accession>A0AA41K7W1</accession>
<dbReference type="CDD" id="cd07711">
    <property type="entry name" value="MBLAC1-like_MBL-fold"/>
    <property type="match status" value="1"/>
</dbReference>
<dbReference type="GO" id="GO:0016787">
    <property type="term" value="F:hydrolase activity"/>
    <property type="evidence" value="ECO:0007669"/>
    <property type="project" value="UniProtKB-KW"/>
</dbReference>
<dbReference type="PANTHER" id="PTHR42978">
    <property type="entry name" value="QUORUM-QUENCHING LACTONASE YTNP-RELATED-RELATED"/>
    <property type="match status" value="1"/>
</dbReference>
<evidence type="ECO:0000256" key="5">
    <source>
        <dbReference type="ARBA" id="ARBA00022833"/>
    </source>
</evidence>
<dbReference type="Pfam" id="PF00753">
    <property type="entry name" value="Lactamase_B"/>
    <property type="match status" value="1"/>
</dbReference>
<evidence type="ECO:0000313" key="8">
    <source>
        <dbReference type="Proteomes" id="UP000708338"/>
    </source>
</evidence>
<gene>
    <name evidence="7" type="ORF">GPL26_19820</name>
</gene>
<comment type="cofactor">
    <cofactor evidence="1">
        <name>Zn(2+)</name>
        <dbReference type="ChEBI" id="CHEBI:29105"/>
    </cofactor>
</comment>
<dbReference type="InterPro" id="IPR001279">
    <property type="entry name" value="Metallo-B-lactamas"/>
</dbReference>
<proteinExistence type="inferred from homology"/>
<feature type="domain" description="Metallo-beta-lactamase" evidence="6">
    <location>
        <begin position="23"/>
        <end position="193"/>
    </location>
</feature>
<evidence type="ECO:0000256" key="3">
    <source>
        <dbReference type="ARBA" id="ARBA00022723"/>
    </source>
</evidence>
<dbReference type="EMBL" id="WQPS01000034">
    <property type="protein sequence ID" value="MBT9811870.1"/>
    <property type="molecule type" value="Genomic_DNA"/>
</dbReference>
<comment type="caution">
    <text evidence="7">The sequence shown here is derived from an EMBL/GenBank/DDBJ whole genome shotgun (WGS) entry which is preliminary data.</text>
</comment>
<keyword evidence="4" id="KW-0378">Hydrolase</keyword>
<keyword evidence="5" id="KW-0862">Zinc</keyword>
<comment type="similarity">
    <text evidence="2">Belongs to the metallo-beta-lactamase superfamily.</text>
</comment>
<dbReference type="SUPFAM" id="SSF56281">
    <property type="entry name" value="Metallo-hydrolase/oxidoreductase"/>
    <property type="match status" value="1"/>
</dbReference>
<evidence type="ECO:0000256" key="1">
    <source>
        <dbReference type="ARBA" id="ARBA00001947"/>
    </source>
</evidence>
<dbReference type="AlphaFoldDB" id="A0AA41K7W1"/>
<dbReference type="InterPro" id="IPR051013">
    <property type="entry name" value="MBL_superfamily_lactonases"/>
</dbReference>
<sequence>MDLRVTGLFYGIGGSSERGWLGWSTVVLIQDNGRNLLFDTGAFNDRPGLLMKLADHHLSPDDIDSVIISHLHFDHIGNIDLFKKAKWYIHQEEIEESGKPDDPVPEPYRLWILRQPNLIVVRKPRMGIMSGIEMIHTPGHTKGSCSLLAVYDKKRILLCADAIKSREDIWGTPFYLSSLGRMVGIVDYIIPGHDCPLLPDGTPFADNINTAHWIKTNAPLEVCNYGTNGKYKV</sequence>
<protein>
    <submittedName>
        <fullName evidence="7">MBL fold metallo-hydrolase</fullName>
    </submittedName>
</protein>
<dbReference type="GO" id="GO:0046872">
    <property type="term" value="F:metal ion binding"/>
    <property type="evidence" value="ECO:0007669"/>
    <property type="project" value="UniProtKB-KW"/>
</dbReference>
<reference evidence="7" key="1">
    <citation type="journal article" date="2021" name="Gut Microbes">
        <title>A synthetic consortium of 100 gut commensals modulates the composition and function in a colon model of the microbiome of elderly subjects.</title>
        <authorList>
            <person name="Perez M."/>
            <person name="Ntemiri A."/>
            <person name="Tan H."/>
            <person name="Harris H.M.B."/>
            <person name="Roager H.M."/>
            <person name="Ribiere C."/>
            <person name="O'Toole P.W."/>
        </authorList>
    </citation>
    <scope>NUCLEOTIDE SEQUENCE</scope>
    <source>
        <strain evidence="7">MCC335</strain>
    </source>
</reference>
<dbReference type="Proteomes" id="UP000708338">
    <property type="component" value="Unassembled WGS sequence"/>
</dbReference>
<dbReference type="Gene3D" id="3.60.15.10">
    <property type="entry name" value="Ribonuclease Z/Hydroxyacylglutathione hydrolase-like"/>
    <property type="match status" value="1"/>
</dbReference>
<keyword evidence="3" id="KW-0479">Metal-binding</keyword>
<name>A0AA41K7W1_9FIRM</name>